<dbReference type="EMBL" id="NFDL01000082">
    <property type="protein sequence ID" value="OTY39878.1"/>
    <property type="molecule type" value="Genomic_DNA"/>
</dbReference>
<dbReference type="AlphaFoldDB" id="A0A243B5M0"/>
<dbReference type="InterPro" id="IPR015421">
    <property type="entry name" value="PyrdxlP-dep_Trfase_major"/>
</dbReference>
<proteinExistence type="inferred from homology"/>
<dbReference type="SUPFAM" id="SSF53383">
    <property type="entry name" value="PLP-dependent transferases"/>
    <property type="match status" value="1"/>
</dbReference>
<dbReference type="InterPro" id="IPR000653">
    <property type="entry name" value="DegT/StrS_aminotransferase"/>
</dbReference>
<dbReference type="PANTHER" id="PTHR30244">
    <property type="entry name" value="TRANSAMINASE"/>
    <property type="match status" value="1"/>
</dbReference>
<name>A0A243B5M0_BACTU</name>
<evidence type="ECO:0000313" key="5">
    <source>
        <dbReference type="Proteomes" id="UP000195089"/>
    </source>
</evidence>
<evidence type="ECO:0000313" key="4">
    <source>
        <dbReference type="EMBL" id="OTY39878.1"/>
    </source>
</evidence>
<keyword evidence="4" id="KW-0808">Transferase</keyword>
<accession>A0A243B5M0</accession>
<keyword evidence="2 3" id="KW-0663">Pyridoxal phosphate</keyword>
<dbReference type="Pfam" id="PF01041">
    <property type="entry name" value="DegT_DnrJ_EryC1"/>
    <property type="match status" value="1"/>
</dbReference>
<comment type="caution">
    <text evidence="4">The sequence shown here is derived from an EMBL/GenBank/DDBJ whole genome shotgun (WGS) entry which is preliminary data.</text>
</comment>
<dbReference type="InterPro" id="IPR015424">
    <property type="entry name" value="PyrdxlP-dep_Trfase"/>
</dbReference>
<dbReference type="PIRSF" id="PIRSF000390">
    <property type="entry name" value="PLP_StrS"/>
    <property type="match status" value="1"/>
</dbReference>
<evidence type="ECO:0000256" key="3">
    <source>
        <dbReference type="RuleBase" id="RU004508"/>
    </source>
</evidence>
<dbReference type="InterPro" id="IPR015422">
    <property type="entry name" value="PyrdxlP-dep_Trfase_small"/>
</dbReference>
<comment type="similarity">
    <text evidence="3">Belongs to the DegT/DnrJ/EryC1 family.</text>
</comment>
<dbReference type="Proteomes" id="UP000195089">
    <property type="component" value="Unassembled WGS sequence"/>
</dbReference>
<evidence type="ECO:0000256" key="1">
    <source>
        <dbReference type="PIRSR" id="PIRSR000390-1"/>
    </source>
</evidence>
<feature type="active site" description="Proton acceptor" evidence="1">
    <location>
        <position position="185"/>
    </location>
</feature>
<dbReference type="Gene3D" id="3.90.1150.10">
    <property type="entry name" value="Aspartate Aminotransferase, domain 1"/>
    <property type="match status" value="1"/>
</dbReference>
<gene>
    <name evidence="4" type="ORF">BK742_21015</name>
</gene>
<dbReference type="GO" id="GO:0030170">
    <property type="term" value="F:pyridoxal phosphate binding"/>
    <property type="evidence" value="ECO:0007669"/>
    <property type="project" value="TreeGrafter"/>
</dbReference>
<dbReference type="RefSeq" id="WP_088120083.1">
    <property type="nucleotide sequence ID" value="NZ_NFDL01000082.1"/>
</dbReference>
<dbReference type="PANTHER" id="PTHR30244:SF34">
    <property type="entry name" value="DTDP-4-AMINO-4,6-DIDEOXYGALACTOSE TRANSAMINASE"/>
    <property type="match status" value="1"/>
</dbReference>
<dbReference type="CDD" id="cd00616">
    <property type="entry name" value="AHBA_syn"/>
    <property type="match status" value="1"/>
</dbReference>
<evidence type="ECO:0000256" key="2">
    <source>
        <dbReference type="PIRSR" id="PIRSR000390-2"/>
    </source>
</evidence>
<dbReference type="Gene3D" id="3.40.640.10">
    <property type="entry name" value="Type I PLP-dependent aspartate aminotransferase-like (Major domain)"/>
    <property type="match status" value="1"/>
</dbReference>
<sequence length="377" mass="43141">MSIQLFVPKFEISECLKEIEQCLEKGWTGLGYKTLEFENAWNEYTGFSNSHFINSATAGLHLAVKVLKMHYKWEEGDEIISTPLTFISTNHAITYENLNVVFADVDQYLCLDPEDIERKITNKTRAIMYVGVSGNTGQYKKIVDLCKEYKLRLIVDAAHMAGTRLYGDIPGKEADAVVYSFQAVKNLPTADSGMICFQDIECDELCRKLTWLGINKTTFDRVGNKGAYKWMYDVEHLGYKYHGNSVIAAIGLVQLKYLDRDNAYRRQVARWYYDRLSSYASKIGIIPQPDGCESAYHTYTIKVKNRDELLLALNQADIYPGVHYRDNTHYSMYAFGYGTCPKAHEVTEQILSLPLHLNLMKTDVDYVCDQVIKYTKG</sequence>
<keyword evidence="4" id="KW-0032">Aminotransferase</keyword>
<organism evidence="4 5">
    <name type="scientific">Bacillus thuringiensis serovar pingluonsis</name>
    <dbReference type="NCBI Taxonomy" id="180881"/>
    <lineage>
        <taxon>Bacteria</taxon>
        <taxon>Bacillati</taxon>
        <taxon>Bacillota</taxon>
        <taxon>Bacilli</taxon>
        <taxon>Bacillales</taxon>
        <taxon>Bacillaceae</taxon>
        <taxon>Bacillus</taxon>
        <taxon>Bacillus cereus group</taxon>
    </lineage>
</organism>
<dbReference type="GO" id="GO:0000271">
    <property type="term" value="P:polysaccharide biosynthetic process"/>
    <property type="evidence" value="ECO:0007669"/>
    <property type="project" value="TreeGrafter"/>
</dbReference>
<dbReference type="GO" id="GO:0008483">
    <property type="term" value="F:transaminase activity"/>
    <property type="evidence" value="ECO:0007669"/>
    <property type="project" value="UniProtKB-KW"/>
</dbReference>
<protein>
    <submittedName>
        <fullName evidence="4">Aminotransferase DegT</fullName>
    </submittedName>
</protein>
<reference evidence="4 5" key="1">
    <citation type="submission" date="2016-10" db="EMBL/GenBank/DDBJ databases">
        <title>Comparative genomics of Bacillus thuringiensis reveals a path to pathogens against multiple invertebrate hosts.</title>
        <authorList>
            <person name="Zheng J."/>
            <person name="Gao Q."/>
            <person name="Liu H."/>
            <person name="Peng D."/>
            <person name="Ruan L."/>
            <person name="Sun M."/>
        </authorList>
    </citation>
    <scope>NUCLEOTIDE SEQUENCE [LARGE SCALE GENOMIC DNA]</scope>
    <source>
        <strain evidence="4">BGSC 4BX1</strain>
    </source>
</reference>
<feature type="modified residue" description="N6-(pyridoxal phosphate)lysine" evidence="2">
    <location>
        <position position="185"/>
    </location>
</feature>